<sequence length="82" mass="8853">RLSLPTEHGAGAGQEAPQEEPTEEKPDTDKEHLQLPASQSKNHTANTCSTCGKIFSHKSALVKHQKIHSGDRPHMCPDCGKG</sequence>
<protein>
    <submittedName>
        <fullName evidence="10">ZF316 protein</fullName>
    </submittedName>
</protein>
<evidence type="ECO:0000256" key="1">
    <source>
        <dbReference type="ARBA" id="ARBA00004123"/>
    </source>
</evidence>
<dbReference type="AlphaFoldDB" id="A0A850ZQV2"/>
<organism evidence="10 11">
    <name type="scientific">Tichodroma muraria</name>
    <dbReference type="NCBI Taxonomy" id="237442"/>
    <lineage>
        <taxon>Eukaryota</taxon>
        <taxon>Metazoa</taxon>
        <taxon>Chordata</taxon>
        <taxon>Craniata</taxon>
        <taxon>Vertebrata</taxon>
        <taxon>Euteleostomi</taxon>
        <taxon>Archelosauria</taxon>
        <taxon>Archosauria</taxon>
        <taxon>Dinosauria</taxon>
        <taxon>Saurischia</taxon>
        <taxon>Theropoda</taxon>
        <taxon>Coelurosauria</taxon>
        <taxon>Aves</taxon>
        <taxon>Neognathae</taxon>
        <taxon>Neoaves</taxon>
        <taxon>Telluraves</taxon>
        <taxon>Australaves</taxon>
        <taxon>Passeriformes</taxon>
        <taxon>Sittidae</taxon>
        <taxon>Tichodroma</taxon>
    </lineage>
</organism>
<feature type="compositionally biased region" description="Basic and acidic residues" evidence="8">
    <location>
        <begin position="23"/>
        <end position="33"/>
    </location>
</feature>
<dbReference type="EMBL" id="WAAG01184829">
    <property type="protein sequence ID" value="NWI07884.1"/>
    <property type="molecule type" value="Genomic_DNA"/>
</dbReference>
<feature type="non-terminal residue" evidence="10">
    <location>
        <position position="82"/>
    </location>
</feature>
<dbReference type="GO" id="GO:0005634">
    <property type="term" value="C:nucleus"/>
    <property type="evidence" value="ECO:0007669"/>
    <property type="project" value="UniProtKB-SubCell"/>
</dbReference>
<evidence type="ECO:0000256" key="7">
    <source>
        <dbReference type="PROSITE-ProRule" id="PRU00042"/>
    </source>
</evidence>
<dbReference type="PROSITE" id="PS00028">
    <property type="entry name" value="ZINC_FINGER_C2H2_1"/>
    <property type="match status" value="1"/>
</dbReference>
<reference evidence="10" key="1">
    <citation type="submission" date="2019-09" db="EMBL/GenBank/DDBJ databases">
        <title>Bird 10,000 Genomes (B10K) Project - Family phase.</title>
        <authorList>
            <person name="Zhang G."/>
        </authorList>
    </citation>
    <scope>NUCLEOTIDE SEQUENCE</scope>
    <source>
        <strain evidence="10">B10K-DU-012-47</strain>
    </source>
</reference>
<evidence type="ECO:0000313" key="11">
    <source>
        <dbReference type="Proteomes" id="UP000629438"/>
    </source>
</evidence>
<dbReference type="InterPro" id="IPR036236">
    <property type="entry name" value="Znf_C2H2_sf"/>
</dbReference>
<evidence type="ECO:0000313" key="10">
    <source>
        <dbReference type="EMBL" id="NWI07884.1"/>
    </source>
</evidence>
<dbReference type="Gene3D" id="3.30.160.60">
    <property type="entry name" value="Classic Zinc Finger"/>
    <property type="match status" value="1"/>
</dbReference>
<comment type="subcellular location">
    <subcellularLocation>
        <location evidence="1">Nucleus</location>
    </subcellularLocation>
</comment>
<dbReference type="OrthoDB" id="3437960at2759"/>
<evidence type="ECO:0000256" key="6">
    <source>
        <dbReference type="ARBA" id="ARBA00023242"/>
    </source>
</evidence>
<gene>
    <name evidence="10" type="primary">Znf316</name>
    <name evidence="10" type="ORF">TICMUR_R13072</name>
</gene>
<accession>A0A850ZQV2</accession>
<feature type="region of interest" description="Disordered" evidence="8">
    <location>
        <begin position="1"/>
        <end position="46"/>
    </location>
</feature>
<keyword evidence="5" id="KW-0862">Zinc</keyword>
<keyword evidence="6" id="KW-0539">Nucleus</keyword>
<comment type="caution">
    <text evidence="10">The sequence shown here is derived from an EMBL/GenBank/DDBJ whole genome shotgun (WGS) entry which is preliminary data.</text>
</comment>
<dbReference type="FunFam" id="3.30.160.60:FF:000744">
    <property type="entry name" value="zinc finger E-box-binding homeobox 1"/>
    <property type="match status" value="1"/>
</dbReference>
<feature type="non-terminal residue" evidence="10">
    <location>
        <position position="1"/>
    </location>
</feature>
<dbReference type="PROSITE" id="PS50157">
    <property type="entry name" value="ZINC_FINGER_C2H2_2"/>
    <property type="match status" value="1"/>
</dbReference>
<evidence type="ECO:0000256" key="4">
    <source>
        <dbReference type="ARBA" id="ARBA00022771"/>
    </source>
</evidence>
<feature type="compositionally biased region" description="Polar residues" evidence="8">
    <location>
        <begin position="36"/>
        <end position="46"/>
    </location>
</feature>
<dbReference type="InterPro" id="IPR013087">
    <property type="entry name" value="Znf_C2H2_type"/>
</dbReference>
<dbReference type="Proteomes" id="UP000629438">
    <property type="component" value="Unassembled WGS sequence"/>
</dbReference>
<dbReference type="GO" id="GO:0008270">
    <property type="term" value="F:zinc ion binding"/>
    <property type="evidence" value="ECO:0007669"/>
    <property type="project" value="UniProtKB-KW"/>
</dbReference>
<dbReference type="GO" id="GO:0000978">
    <property type="term" value="F:RNA polymerase II cis-regulatory region sequence-specific DNA binding"/>
    <property type="evidence" value="ECO:0007669"/>
    <property type="project" value="TreeGrafter"/>
</dbReference>
<keyword evidence="11" id="KW-1185">Reference proteome</keyword>
<evidence type="ECO:0000256" key="3">
    <source>
        <dbReference type="ARBA" id="ARBA00022737"/>
    </source>
</evidence>
<evidence type="ECO:0000256" key="2">
    <source>
        <dbReference type="ARBA" id="ARBA00022723"/>
    </source>
</evidence>
<keyword evidence="3" id="KW-0677">Repeat</keyword>
<proteinExistence type="predicted"/>
<evidence type="ECO:0000259" key="9">
    <source>
        <dbReference type="PROSITE" id="PS50157"/>
    </source>
</evidence>
<dbReference type="Pfam" id="PF00096">
    <property type="entry name" value="zf-C2H2"/>
    <property type="match status" value="1"/>
</dbReference>
<keyword evidence="2" id="KW-0479">Metal-binding</keyword>
<feature type="domain" description="C2H2-type" evidence="9">
    <location>
        <begin position="46"/>
        <end position="73"/>
    </location>
</feature>
<keyword evidence="4 7" id="KW-0863">Zinc-finger</keyword>
<evidence type="ECO:0000256" key="5">
    <source>
        <dbReference type="ARBA" id="ARBA00022833"/>
    </source>
</evidence>
<evidence type="ECO:0000256" key="8">
    <source>
        <dbReference type="SAM" id="MobiDB-lite"/>
    </source>
</evidence>
<name>A0A850ZQV2_9PASS</name>
<dbReference type="PANTHER" id="PTHR23226:SF416">
    <property type="entry name" value="FI01424P"/>
    <property type="match status" value="1"/>
</dbReference>
<dbReference type="GO" id="GO:0000981">
    <property type="term" value="F:DNA-binding transcription factor activity, RNA polymerase II-specific"/>
    <property type="evidence" value="ECO:0007669"/>
    <property type="project" value="TreeGrafter"/>
</dbReference>
<dbReference type="SUPFAM" id="SSF57667">
    <property type="entry name" value="beta-beta-alpha zinc fingers"/>
    <property type="match status" value="1"/>
</dbReference>
<dbReference type="SMART" id="SM00355">
    <property type="entry name" value="ZnF_C2H2"/>
    <property type="match status" value="1"/>
</dbReference>
<dbReference type="PANTHER" id="PTHR23226">
    <property type="entry name" value="ZINC FINGER AND SCAN DOMAIN-CONTAINING"/>
    <property type="match status" value="1"/>
</dbReference>